<feature type="domain" description="HTH marR-type" evidence="1">
    <location>
        <begin position="11"/>
        <end position="150"/>
    </location>
</feature>
<dbReference type="RefSeq" id="WP_110831937.1">
    <property type="nucleotide sequence ID" value="NZ_QKLU01000004.1"/>
</dbReference>
<dbReference type="GO" id="GO:0003700">
    <property type="term" value="F:DNA-binding transcription factor activity"/>
    <property type="evidence" value="ECO:0007669"/>
    <property type="project" value="InterPro"/>
</dbReference>
<dbReference type="InterPro" id="IPR036388">
    <property type="entry name" value="WH-like_DNA-bd_sf"/>
</dbReference>
<dbReference type="EMBL" id="QKLU01000004">
    <property type="protein sequence ID" value="PYF74131.1"/>
    <property type="molecule type" value="Genomic_DNA"/>
</dbReference>
<dbReference type="InterPro" id="IPR000835">
    <property type="entry name" value="HTH_MarR-typ"/>
</dbReference>
<dbReference type="Proteomes" id="UP000248198">
    <property type="component" value="Unassembled WGS sequence"/>
</dbReference>
<dbReference type="OrthoDB" id="759747at2"/>
<organism evidence="2 3">
    <name type="scientific">Pedobacter nutrimenti</name>
    <dbReference type="NCBI Taxonomy" id="1241337"/>
    <lineage>
        <taxon>Bacteria</taxon>
        <taxon>Pseudomonadati</taxon>
        <taxon>Bacteroidota</taxon>
        <taxon>Sphingobacteriia</taxon>
        <taxon>Sphingobacteriales</taxon>
        <taxon>Sphingobacteriaceae</taxon>
        <taxon>Pedobacter</taxon>
    </lineage>
</organism>
<dbReference type="Gene3D" id="1.10.10.10">
    <property type="entry name" value="Winged helix-like DNA-binding domain superfamily/Winged helix DNA-binding domain"/>
    <property type="match status" value="1"/>
</dbReference>
<dbReference type="Pfam" id="PF12802">
    <property type="entry name" value="MarR_2"/>
    <property type="match status" value="1"/>
</dbReference>
<sequence>MNVDFIKDLGYKALDSRLKRISDRMSHDVRKLYKELNIDVEPHWYLVFMLLQKKETLSIADIAELLGYSHPSLVITVKKMSEKGYLKIKKDNTDKRKQMISLSGKAVKLLPHLEMIWDSCERAILAMLEEDLGILTHLDNIDGALKKTSFHNRFKEEYLQLIQSKP</sequence>
<comment type="caution">
    <text evidence="2">The sequence shown here is derived from an EMBL/GenBank/DDBJ whole genome shotgun (WGS) entry which is preliminary data.</text>
</comment>
<gene>
    <name evidence="2" type="ORF">B0O44_104302</name>
</gene>
<reference evidence="2 3" key="1">
    <citation type="submission" date="2018-06" db="EMBL/GenBank/DDBJ databases">
        <title>Genomic Encyclopedia of Archaeal and Bacterial Type Strains, Phase II (KMG-II): from individual species to whole genera.</title>
        <authorList>
            <person name="Goeker M."/>
        </authorList>
    </citation>
    <scope>NUCLEOTIDE SEQUENCE [LARGE SCALE GENOMIC DNA]</scope>
    <source>
        <strain evidence="2 3">DSM 27372</strain>
    </source>
</reference>
<dbReference type="AlphaFoldDB" id="A0A318UD39"/>
<dbReference type="SMART" id="SM00347">
    <property type="entry name" value="HTH_MARR"/>
    <property type="match status" value="1"/>
</dbReference>
<proteinExistence type="predicted"/>
<protein>
    <submittedName>
        <fullName evidence="2">DNA-binding MarR family transcriptional regulator</fullName>
    </submittedName>
</protein>
<keyword evidence="2" id="KW-0238">DNA-binding</keyword>
<dbReference type="SUPFAM" id="SSF46785">
    <property type="entry name" value="Winged helix' DNA-binding domain"/>
    <property type="match status" value="1"/>
</dbReference>
<evidence type="ECO:0000313" key="2">
    <source>
        <dbReference type="EMBL" id="PYF74131.1"/>
    </source>
</evidence>
<dbReference type="GO" id="GO:0003677">
    <property type="term" value="F:DNA binding"/>
    <property type="evidence" value="ECO:0007669"/>
    <property type="project" value="UniProtKB-KW"/>
</dbReference>
<evidence type="ECO:0000259" key="1">
    <source>
        <dbReference type="PROSITE" id="PS50995"/>
    </source>
</evidence>
<keyword evidence="3" id="KW-1185">Reference proteome</keyword>
<dbReference type="PANTHER" id="PTHR33164">
    <property type="entry name" value="TRANSCRIPTIONAL REGULATOR, MARR FAMILY"/>
    <property type="match status" value="1"/>
</dbReference>
<name>A0A318UD39_9SPHI</name>
<dbReference type="PANTHER" id="PTHR33164:SF43">
    <property type="entry name" value="HTH-TYPE TRANSCRIPTIONAL REPRESSOR YETL"/>
    <property type="match status" value="1"/>
</dbReference>
<accession>A0A318UD39</accession>
<dbReference type="PROSITE" id="PS50995">
    <property type="entry name" value="HTH_MARR_2"/>
    <property type="match status" value="1"/>
</dbReference>
<dbReference type="InterPro" id="IPR036390">
    <property type="entry name" value="WH_DNA-bd_sf"/>
</dbReference>
<evidence type="ECO:0000313" key="3">
    <source>
        <dbReference type="Proteomes" id="UP000248198"/>
    </source>
</evidence>
<dbReference type="InterPro" id="IPR039422">
    <property type="entry name" value="MarR/SlyA-like"/>
</dbReference>
<dbReference type="GO" id="GO:0006950">
    <property type="term" value="P:response to stress"/>
    <property type="evidence" value="ECO:0007669"/>
    <property type="project" value="TreeGrafter"/>
</dbReference>